<protein>
    <submittedName>
        <fullName evidence="2">Uncharacterized protein</fullName>
    </submittedName>
</protein>
<evidence type="ECO:0000313" key="2">
    <source>
        <dbReference type="EMBL" id="KAA6390791.1"/>
    </source>
</evidence>
<dbReference type="AlphaFoldDB" id="A0A5J4W787"/>
<organism evidence="2 3">
    <name type="scientific">Streblomastix strix</name>
    <dbReference type="NCBI Taxonomy" id="222440"/>
    <lineage>
        <taxon>Eukaryota</taxon>
        <taxon>Metamonada</taxon>
        <taxon>Preaxostyla</taxon>
        <taxon>Oxymonadida</taxon>
        <taxon>Streblomastigidae</taxon>
        <taxon>Streblomastix</taxon>
    </lineage>
</organism>
<feature type="region of interest" description="Disordered" evidence="1">
    <location>
        <begin position="145"/>
        <end position="177"/>
    </location>
</feature>
<dbReference type="EMBL" id="SNRW01003105">
    <property type="protein sequence ID" value="KAA6390791.1"/>
    <property type="molecule type" value="Genomic_DNA"/>
</dbReference>
<feature type="compositionally biased region" description="Polar residues" evidence="1">
    <location>
        <begin position="154"/>
        <end position="177"/>
    </location>
</feature>
<proteinExistence type="predicted"/>
<accession>A0A5J4W787</accession>
<gene>
    <name evidence="2" type="ORF">EZS28_013684</name>
</gene>
<reference evidence="2 3" key="1">
    <citation type="submission" date="2019-03" db="EMBL/GenBank/DDBJ databases">
        <title>Single cell metagenomics reveals metabolic interactions within the superorganism composed of flagellate Streblomastix strix and complex community of Bacteroidetes bacteria on its surface.</title>
        <authorList>
            <person name="Treitli S.C."/>
            <person name="Kolisko M."/>
            <person name="Husnik F."/>
            <person name="Keeling P."/>
            <person name="Hampl V."/>
        </authorList>
    </citation>
    <scope>NUCLEOTIDE SEQUENCE [LARGE SCALE GENOMIC DNA]</scope>
    <source>
        <strain evidence="2">ST1C</strain>
    </source>
</reference>
<evidence type="ECO:0000313" key="3">
    <source>
        <dbReference type="Proteomes" id="UP000324800"/>
    </source>
</evidence>
<evidence type="ECO:0000256" key="1">
    <source>
        <dbReference type="SAM" id="MobiDB-lite"/>
    </source>
</evidence>
<name>A0A5J4W787_9EUKA</name>
<dbReference type="Proteomes" id="UP000324800">
    <property type="component" value="Unassembled WGS sequence"/>
</dbReference>
<comment type="caution">
    <text evidence="2">The sequence shown here is derived from an EMBL/GenBank/DDBJ whole genome shotgun (WGS) entry which is preliminary data.</text>
</comment>
<sequence>MEDKYRYQFNYRDPTLYQDPKFIKKYKHTFLNGIPAHGDGQFNTFEAREWLCICMGILPCTAGWSHYYLGDYCCCCLCCCCGGQMFQICDLCCIIDDKVEIYNAEIRREAHRVHDARQTQQHIQGIYAQQQNNFNAGQQVGYPAGPAYNPPYPTAQQSYPSAHYNQQDYGYSNENRQ</sequence>